<dbReference type="Proteomes" id="UP001519460">
    <property type="component" value="Unassembled WGS sequence"/>
</dbReference>
<evidence type="ECO:0000313" key="2">
    <source>
        <dbReference type="Proteomes" id="UP001519460"/>
    </source>
</evidence>
<organism evidence="1 2">
    <name type="scientific">Batillaria attramentaria</name>
    <dbReference type="NCBI Taxonomy" id="370345"/>
    <lineage>
        <taxon>Eukaryota</taxon>
        <taxon>Metazoa</taxon>
        <taxon>Spiralia</taxon>
        <taxon>Lophotrochozoa</taxon>
        <taxon>Mollusca</taxon>
        <taxon>Gastropoda</taxon>
        <taxon>Caenogastropoda</taxon>
        <taxon>Sorbeoconcha</taxon>
        <taxon>Cerithioidea</taxon>
        <taxon>Batillariidae</taxon>
        <taxon>Batillaria</taxon>
    </lineage>
</organism>
<proteinExistence type="predicted"/>
<dbReference type="AlphaFoldDB" id="A0ABD0M1F7"/>
<dbReference type="EMBL" id="JACVVK020000012">
    <property type="protein sequence ID" value="KAK7505062.1"/>
    <property type="molecule type" value="Genomic_DNA"/>
</dbReference>
<comment type="caution">
    <text evidence="1">The sequence shown here is derived from an EMBL/GenBank/DDBJ whole genome shotgun (WGS) entry which is preliminary data.</text>
</comment>
<sequence>MHMLPLPLQGVPPPWKEDLSSRLLSAIGRCPPSHLSLTDWHSCQTARQGEAPRQMQDVCLFIYAATHQADGTNGLLSCVNQLTGTEQYGLSDWTHSQSSAVSVLVRIIASPAFRSTMSRKSLEQKLTDKSAEVED</sequence>
<name>A0ABD0M1F7_9CAEN</name>
<evidence type="ECO:0000313" key="1">
    <source>
        <dbReference type="EMBL" id="KAK7505062.1"/>
    </source>
</evidence>
<reference evidence="1 2" key="1">
    <citation type="journal article" date="2023" name="Sci. Data">
        <title>Genome assembly of the Korean intertidal mud-creeper Batillaria attramentaria.</title>
        <authorList>
            <person name="Patra A.K."/>
            <person name="Ho P.T."/>
            <person name="Jun S."/>
            <person name="Lee S.J."/>
            <person name="Kim Y."/>
            <person name="Won Y.J."/>
        </authorList>
    </citation>
    <scope>NUCLEOTIDE SEQUENCE [LARGE SCALE GENOMIC DNA]</scope>
    <source>
        <strain evidence="1">Wonlab-2016</strain>
    </source>
</reference>
<keyword evidence="2" id="KW-1185">Reference proteome</keyword>
<gene>
    <name evidence="1" type="ORF">BaRGS_00003632</name>
</gene>
<protein>
    <submittedName>
        <fullName evidence="1">Uncharacterized protein</fullName>
    </submittedName>
</protein>
<accession>A0ABD0M1F7</accession>